<keyword evidence="6" id="KW-0720">Serine protease</keyword>
<dbReference type="GO" id="GO:0016020">
    <property type="term" value="C:membrane"/>
    <property type="evidence" value="ECO:0007669"/>
    <property type="project" value="UniProtKB-SubCell"/>
</dbReference>
<keyword evidence="3" id="KW-0645">Protease</keyword>
<dbReference type="PANTHER" id="PTHR13624">
    <property type="entry name" value="RE42071P"/>
    <property type="match status" value="1"/>
</dbReference>
<dbReference type="AlphaFoldDB" id="A0A2K3CT71"/>
<evidence type="ECO:0000256" key="2">
    <source>
        <dbReference type="ARBA" id="ARBA00009706"/>
    </source>
</evidence>
<comment type="subcellular location">
    <subcellularLocation>
        <location evidence="1">Membrane</location>
        <topology evidence="1">Multi-pass membrane protein</topology>
    </subcellularLocation>
</comment>
<dbReference type="Proteomes" id="UP000006906">
    <property type="component" value="Chromosome 16"/>
</dbReference>
<evidence type="ECO:0000256" key="3">
    <source>
        <dbReference type="ARBA" id="ARBA00022670"/>
    </source>
</evidence>
<feature type="transmembrane region" description="Helical" evidence="10">
    <location>
        <begin position="246"/>
        <end position="271"/>
    </location>
</feature>
<dbReference type="Gramene" id="PNW71482">
    <property type="protein sequence ID" value="PNW71482"/>
    <property type="gene ID" value="CHLRE_16g656050v5"/>
</dbReference>
<keyword evidence="8 10" id="KW-0472">Membrane</keyword>
<dbReference type="PROSITE" id="PS00138">
    <property type="entry name" value="SUBTILASE_SER"/>
    <property type="match status" value="1"/>
</dbReference>
<comment type="similarity">
    <text evidence="2">Belongs to the TMEM161 family.</text>
</comment>
<keyword evidence="5" id="KW-0378">Hydrolase</keyword>
<keyword evidence="7 10" id="KW-1133">Transmembrane helix</keyword>
<dbReference type="KEGG" id="cre:CHLRE_16g656050v5"/>
<protein>
    <submittedName>
        <fullName evidence="11">Uncharacterized protein</fullName>
    </submittedName>
</protein>
<dbReference type="EMBL" id="CM008977">
    <property type="protein sequence ID" value="PNW71482.1"/>
    <property type="molecule type" value="Genomic_DNA"/>
</dbReference>
<organism evidence="11 12">
    <name type="scientific">Chlamydomonas reinhardtii</name>
    <name type="common">Chlamydomonas smithii</name>
    <dbReference type="NCBI Taxonomy" id="3055"/>
    <lineage>
        <taxon>Eukaryota</taxon>
        <taxon>Viridiplantae</taxon>
        <taxon>Chlorophyta</taxon>
        <taxon>core chlorophytes</taxon>
        <taxon>Chlorophyceae</taxon>
        <taxon>CS clade</taxon>
        <taxon>Chlamydomonadales</taxon>
        <taxon>Chlamydomonadaceae</taxon>
        <taxon>Chlamydomonas</taxon>
    </lineage>
</organism>
<proteinExistence type="inferred from homology"/>
<keyword evidence="4 10" id="KW-0812">Transmembrane</keyword>
<feature type="transmembrane region" description="Helical" evidence="10">
    <location>
        <begin position="97"/>
        <end position="121"/>
    </location>
</feature>
<feature type="transmembrane region" description="Helical" evidence="10">
    <location>
        <begin position="161"/>
        <end position="181"/>
    </location>
</feature>
<evidence type="ECO:0000256" key="10">
    <source>
        <dbReference type="SAM" id="Phobius"/>
    </source>
</evidence>
<evidence type="ECO:0000256" key="7">
    <source>
        <dbReference type="ARBA" id="ARBA00022989"/>
    </source>
</evidence>
<evidence type="ECO:0000256" key="6">
    <source>
        <dbReference type="ARBA" id="ARBA00022825"/>
    </source>
</evidence>
<dbReference type="GeneID" id="5723453"/>
<keyword evidence="9" id="KW-0325">Glycoprotein</keyword>
<evidence type="ECO:0000313" key="11">
    <source>
        <dbReference type="EMBL" id="PNW71482.1"/>
    </source>
</evidence>
<dbReference type="InParanoid" id="A0A2K3CT71"/>
<dbReference type="ExpressionAtlas" id="A0A2K3CT71">
    <property type="expression patterns" value="baseline"/>
</dbReference>
<evidence type="ECO:0000256" key="4">
    <source>
        <dbReference type="ARBA" id="ARBA00022692"/>
    </source>
</evidence>
<gene>
    <name evidence="11" type="ORF">CHLRE_16g656050v5</name>
</gene>
<dbReference type="OrthoDB" id="541790at2759"/>
<name>A0A2K3CT71_CHLRE</name>
<evidence type="ECO:0000256" key="8">
    <source>
        <dbReference type="ARBA" id="ARBA00023136"/>
    </source>
</evidence>
<feature type="transmembrane region" description="Helical" evidence="10">
    <location>
        <begin position="531"/>
        <end position="560"/>
    </location>
</feature>
<evidence type="ECO:0000256" key="1">
    <source>
        <dbReference type="ARBA" id="ARBA00004141"/>
    </source>
</evidence>
<feature type="transmembrane region" description="Helical" evidence="10">
    <location>
        <begin position="417"/>
        <end position="442"/>
    </location>
</feature>
<dbReference type="OMA" id="LLEWHVL"/>
<accession>A0A2K3CT71</accession>
<dbReference type="RefSeq" id="XP_042915541.1">
    <property type="nucleotide sequence ID" value="XM_043070899.1"/>
</dbReference>
<evidence type="ECO:0000256" key="5">
    <source>
        <dbReference type="ARBA" id="ARBA00022801"/>
    </source>
</evidence>
<feature type="transmembrane region" description="Helical" evidence="10">
    <location>
        <begin position="127"/>
        <end position="149"/>
    </location>
</feature>
<reference evidence="11 12" key="1">
    <citation type="journal article" date="2007" name="Science">
        <title>The Chlamydomonas genome reveals the evolution of key animal and plant functions.</title>
        <authorList>
            <person name="Merchant S.S."/>
            <person name="Prochnik S.E."/>
            <person name="Vallon O."/>
            <person name="Harris E.H."/>
            <person name="Karpowicz S.J."/>
            <person name="Witman G.B."/>
            <person name="Terry A."/>
            <person name="Salamov A."/>
            <person name="Fritz-Laylin L.K."/>
            <person name="Marechal-Drouard L."/>
            <person name="Marshall W.F."/>
            <person name="Qu L.H."/>
            <person name="Nelson D.R."/>
            <person name="Sanderfoot A.A."/>
            <person name="Spalding M.H."/>
            <person name="Kapitonov V.V."/>
            <person name="Ren Q."/>
            <person name="Ferris P."/>
            <person name="Lindquist E."/>
            <person name="Shapiro H."/>
            <person name="Lucas S.M."/>
            <person name="Grimwood J."/>
            <person name="Schmutz J."/>
            <person name="Cardol P."/>
            <person name="Cerutti H."/>
            <person name="Chanfreau G."/>
            <person name="Chen C.L."/>
            <person name="Cognat V."/>
            <person name="Croft M.T."/>
            <person name="Dent R."/>
            <person name="Dutcher S."/>
            <person name="Fernandez E."/>
            <person name="Fukuzawa H."/>
            <person name="Gonzalez-Ballester D."/>
            <person name="Gonzalez-Halphen D."/>
            <person name="Hallmann A."/>
            <person name="Hanikenne M."/>
            <person name="Hippler M."/>
            <person name="Inwood W."/>
            <person name="Jabbari K."/>
            <person name="Kalanon M."/>
            <person name="Kuras R."/>
            <person name="Lefebvre P.A."/>
            <person name="Lemaire S.D."/>
            <person name="Lobanov A.V."/>
            <person name="Lohr M."/>
            <person name="Manuell A."/>
            <person name="Meier I."/>
            <person name="Mets L."/>
            <person name="Mittag M."/>
            <person name="Mittelmeier T."/>
            <person name="Moroney J.V."/>
            <person name="Moseley J."/>
            <person name="Napoli C."/>
            <person name="Nedelcu A.M."/>
            <person name="Niyogi K."/>
            <person name="Novoselov S.V."/>
            <person name="Paulsen I.T."/>
            <person name="Pazour G."/>
            <person name="Purton S."/>
            <person name="Ral J.P."/>
            <person name="Riano-Pachon D.M."/>
            <person name="Riekhof W."/>
            <person name="Rymarquis L."/>
            <person name="Schroda M."/>
            <person name="Stern D."/>
            <person name="Umen J."/>
            <person name="Willows R."/>
            <person name="Wilson N."/>
            <person name="Zimmer S.L."/>
            <person name="Allmer J."/>
            <person name="Balk J."/>
            <person name="Bisova K."/>
            <person name="Chen C.J."/>
            <person name="Elias M."/>
            <person name="Gendler K."/>
            <person name="Hauser C."/>
            <person name="Lamb M.R."/>
            <person name="Ledford H."/>
            <person name="Long J.C."/>
            <person name="Minagawa J."/>
            <person name="Page M.D."/>
            <person name="Pan J."/>
            <person name="Pootakham W."/>
            <person name="Roje S."/>
            <person name="Rose A."/>
            <person name="Stahlberg E."/>
            <person name="Terauchi A.M."/>
            <person name="Yang P."/>
            <person name="Ball S."/>
            <person name="Bowler C."/>
            <person name="Dieckmann C.L."/>
            <person name="Gladyshev V.N."/>
            <person name="Green P."/>
            <person name="Jorgensen R."/>
            <person name="Mayfield S."/>
            <person name="Mueller-Roeber B."/>
            <person name="Rajamani S."/>
            <person name="Sayre R.T."/>
            <person name="Brokstein P."/>
            <person name="Dubchak I."/>
            <person name="Goodstein D."/>
            <person name="Hornick L."/>
            <person name="Huang Y.W."/>
            <person name="Jhaveri J."/>
            <person name="Luo Y."/>
            <person name="Martinez D."/>
            <person name="Ngau W.C."/>
            <person name="Otillar B."/>
            <person name="Poliakov A."/>
            <person name="Porter A."/>
            <person name="Szajkowski L."/>
            <person name="Werner G."/>
            <person name="Zhou K."/>
            <person name="Grigoriev I.V."/>
            <person name="Rokhsar D.S."/>
            <person name="Grossman A.R."/>
        </authorList>
    </citation>
    <scope>NUCLEOTIDE SEQUENCE [LARGE SCALE GENOMIC DNA]</scope>
    <source>
        <strain evidence="12">CC-503</strain>
    </source>
</reference>
<evidence type="ECO:0000313" key="12">
    <source>
        <dbReference type="Proteomes" id="UP000006906"/>
    </source>
</evidence>
<keyword evidence="12" id="KW-1185">Reference proteome</keyword>
<sequence>MGFATQFAVPLLAMVLLRNLIKRPFGTLFLEGLSVFLPMSAPLEQPPAGKTTKKDRKMLHKRQLALKGVQSNVSLQQISPSALTELYKEPATYGSSFEALGVLLLMLLGGVVCHFILGPLFGLWQDVFVWSLCPVLVAWAVHQLLVLQAGGSLLRLVGDRIYIAAMALTMAVAAYLLLVGAPRRWVCWDVRQAAAQLDELWNVGGARVLASRLNHPLLKVIGISNQQLTEAGAALPGPPQLRSDPMAVAAGIAAVAGLLGASLMGSCGRIARLYAHISPVPQWAEQYLAPPALVTAALRLALTAPLVVVLYGIKPMSGFLASGLGIANPGTFLSGPAAGVAGAVGPALLLITSLLFILAIRPLAAAHLGTGLLEWHVLRHSDTTLTGTSAASPPSAAASASVKEVRDMVARRRLHNVYATVCQTALQLLGPATILTALLLMYGSSAGTLDHLRPAAPLLVPAPRAVNTTATAPPPAPSVRPQAPAPDVTGGLEGLEEAATTVAAAASAAASVVDAAAKAMAAGELPPMPSLAFITFATSFLSWWCCVAIVVFTYPMLLIYRLGMHIG</sequence>
<dbReference type="GO" id="GO:0008236">
    <property type="term" value="F:serine-type peptidase activity"/>
    <property type="evidence" value="ECO:0007669"/>
    <property type="project" value="UniProtKB-KW"/>
</dbReference>
<dbReference type="PANTHER" id="PTHR13624:SF6">
    <property type="entry name" value="EMEI"/>
    <property type="match status" value="1"/>
</dbReference>
<feature type="transmembrane region" description="Helical" evidence="10">
    <location>
        <begin position="333"/>
        <end position="360"/>
    </location>
</feature>
<evidence type="ECO:0000256" key="9">
    <source>
        <dbReference type="ARBA" id="ARBA00023180"/>
    </source>
</evidence>
<dbReference type="InterPro" id="IPR023828">
    <property type="entry name" value="Peptidase_S8_Ser-AS"/>
</dbReference>
<dbReference type="GO" id="GO:0006508">
    <property type="term" value="P:proteolysis"/>
    <property type="evidence" value="ECO:0007669"/>
    <property type="project" value="UniProtKB-KW"/>
</dbReference>
<dbReference type="InterPro" id="IPR019395">
    <property type="entry name" value="Transmembrane_161A/B"/>
</dbReference>